<keyword evidence="5 7" id="KW-0408">Iron</keyword>
<evidence type="ECO:0000313" key="10">
    <source>
        <dbReference type="EMBL" id="BCS26866.1"/>
    </source>
</evidence>
<dbReference type="KEGG" id="apuu:APUU_51577A"/>
<feature type="transmembrane region" description="Helical" evidence="9">
    <location>
        <begin position="74"/>
        <end position="95"/>
    </location>
</feature>
<dbReference type="InterPro" id="IPR001128">
    <property type="entry name" value="Cyt_P450"/>
</dbReference>
<dbReference type="InterPro" id="IPR017972">
    <property type="entry name" value="Cyt_P450_CS"/>
</dbReference>
<name>A0A7R7XSD9_9EURO</name>
<evidence type="ECO:0000256" key="7">
    <source>
        <dbReference type="PIRSR" id="PIRSR602401-1"/>
    </source>
</evidence>
<reference evidence="10" key="2">
    <citation type="submission" date="2021-02" db="EMBL/GenBank/DDBJ databases">
        <title>Aspergillus puulaauensis MK2 genome sequence.</title>
        <authorList>
            <person name="Futagami T."/>
            <person name="Mori K."/>
            <person name="Kadooka C."/>
            <person name="Tanaka T."/>
        </authorList>
    </citation>
    <scope>NUCLEOTIDE SEQUENCE</scope>
    <source>
        <strain evidence="10">MK2</strain>
    </source>
</reference>
<accession>A0A7R7XSD9</accession>
<evidence type="ECO:0000256" key="2">
    <source>
        <dbReference type="ARBA" id="ARBA00010617"/>
    </source>
</evidence>
<dbReference type="GO" id="GO:0004497">
    <property type="term" value="F:monooxygenase activity"/>
    <property type="evidence" value="ECO:0007669"/>
    <property type="project" value="UniProtKB-KW"/>
</dbReference>
<feature type="transmembrane region" description="Helical" evidence="9">
    <location>
        <begin position="17"/>
        <end position="37"/>
    </location>
</feature>
<gene>
    <name evidence="10" type="ORF">APUU_51577A</name>
</gene>
<feature type="transmembrane region" description="Helical" evidence="9">
    <location>
        <begin position="44"/>
        <end position="62"/>
    </location>
</feature>
<dbReference type="InterPro" id="IPR002401">
    <property type="entry name" value="Cyt_P450_E_grp-I"/>
</dbReference>
<dbReference type="InterPro" id="IPR036396">
    <property type="entry name" value="Cyt_P450_sf"/>
</dbReference>
<dbReference type="PRINTS" id="PR00463">
    <property type="entry name" value="EP450I"/>
</dbReference>
<dbReference type="Gene3D" id="1.10.630.10">
    <property type="entry name" value="Cytochrome P450"/>
    <property type="match status" value="1"/>
</dbReference>
<evidence type="ECO:0000256" key="9">
    <source>
        <dbReference type="SAM" id="Phobius"/>
    </source>
</evidence>
<reference evidence="10" key="1">
    <citation type="submission" date="2021-01" db="EMBL/GenBank/DDBJ databases">
        <authorList>
            <consortium name="Aspergillus puulaauensis MK2 genome sequencing consortium"/>
            <person name="Kazuki M."/>
            <person name="Futagami T."/>
        </authorList>
    </citation>
    <scope>NUCLEOTIDE SEQUENCE</scope>
    <source>
        <strain evidence="10">MK2</strain>
    </source>
</reference>
<dbReference type="Pfam" id="PF00067">
    <property type="entry name" value="p450"/>
    <property type="match status" value="1"/>
</dbReference>
<keyword evidence="9" id="KW-1133">Transmembrane helix</keyword>
<evidence type="ECO:0008006" key="12">
    <source>
        <dbReference type="Google" id="ProtNLM"/>
    </source>
</evidence>
<dbReference type="Proteomes" id="UP000654913">
    <property type="component" value="Chromosome 5"/>
</dbReference>
<dbReference type="PANTHER" id="PTHR24305">
    <property type="entry name" value="CYTOCHROME P450"/>
    <property type="match status" value="1"/>
</dbReference>
<keyword evidence="7 8" id="KW-0349">Heme</keyword>
<dbReference type="PANTHER" id="PTHR24305:SF187">
    <property type="entry name" value="P450, PUTATIVE (EUROFUNG)-RELATED"/>
    <property type="match status" value="1"/>
</dbReference>
<dbReference type="GO" id="GO:0016705">
    <property type="term" value="F:oxidoreductase activity, acting on paired donors, with incorporation or reduction of molecular oxygen"/>
    <property type="evidence" value="ECO:0007669"/>
    <property type="project" value="InterPro"/>
</dbReference>
<dbReference type="GO" id="GO:0005506">
    <property type="term" value="F:iron ion binding"/>
    <property type="evidence" value="ECO:0007669"/>
    <property type="project" value="InterPro"/>
</dbReference>
<evidence type="ECO:0000256" key="5">
    <source>
        <dbReference type="ARBA" id="ARBA00023004"/>
    </source>
</evidence>
<protein>
    <recommendedName>
        <fullName evidence="12">Cytochrome P450</fullName>
    </recommendedName>
</protein>
<dbReference type="AlphaFoldDB" id="A0A7R7XSD9"/>
<dbReference type="InterPro" id="IPR050121">
    <property type="entry name" value="Cytochrome_P450_monoxygenase"/>
</dbReference>
<keyword evidence="6 8" id="KW-0503">Monooxygenase</keyword>
<evidence type="ECO:0000313" key="11">
    <source>
        <dbReference type="Proteomes" id="UP000654913"/>
    </source>
</evidence>
<dbReference type="GeneID" id="64976871"/>
<dbReference type="OrthoDB" id="655030at2759"/>
<keyword evidence="4 8" id="KW-0560">Oxidoreductase</keyword>
<dbReference type="EMBL" id="AP024447">
    <property type="protein sequence ID" value="BCS26866.1"/>
    <property type="molecule type" value="Genomic_DNA"/>
</dbReference>
<evidence type="ECO:0000256" key="1">
    <source>
        <dbReference type="ARBA" id="ARBA00001971"/>
    </source>
</evidence>
<dbReference type="GO" id="GO:0020037">
    <property type="term" value="F:heme binding"/>
    <property type="evidence" value="ECO:0007669"/>
    <property type="project" value="InterPro"/>
</dbReference>
<dbReference type="SUPFAM" id="SSF48264">
    <property type="entry name" value="Cytochrome P450"/>
    <property type="match status" value="1"/>
</dbReference>
<dbReference type="PROSITE" id="PS00086">
    <property type="entry name" value="CYTOCHROME_P450"/>
    <property type="match status" value="1"/>
</dbReference>
<evidence type="ECO:0000256" key="8">
    <source>
        <dbReference type="RuleBase" id="RU000461"/>
    </source>
</evidence>
<proteinExistence type="inferred from homology"/>
<evidence type="ECO:0000256" key="4">
    <source>
        <dbReference type="ARBA" id="ARBA00023002"/>
    </source>
</evidence>
<evidence type="ECO:0000256" key="3">
    <source>
        <dbReference type="ARBA" id="ARBA00022723"/>
    </source>
</evidence>
<keyword evidence="3 7" id="KW-0479">Metal-binding</keyword>
<organism evidence="10 11">
    <name type="scientific">Aspergillus puulaauensis</name>
    <dbReference type="NCBI Taxonomy" id="1220207"/>
    <lineage>
        <taxon>Eukaryota</taxon>
        <taxon>Fungi</taxon>
        <taxon>Dikarya</taxon>
        <taxon>Ascomycota</taxon>
        <taxon>Pezizomycotina</taxon>
        <taxon>Eurotiomycetes</taxon>
        <taxon>Eurotiomycetidae</taxon>
        <taxon>Eurotiales</taxon>
        <taxon>Aspergillaceae</taxon>
        <taxon>Aspergillus</taxon>
    </lineage>
</organism>
<comment type="cofactor">
    <cofactor evidence="1 7">
        <name>heme</name>
        <dbReference type="ChEBI" id="CHEBI:30413"/>
    </cofactor>
</comment>
<dbReference type="PRINTS" id="PR00385">
    <property type="entry name" value="P450"/>
</dbReference>
<sequence>MADTPHKLLLAEICRPFNFSVTVALPILTGLVVHGLSQYREPPAHLALGFTIVLAPTAALALKDAWNVTIQEASWAVAFIYTLFATSLSFSMAIYRVFFHRLRHFPGPVSCTLSMWSWVINDWKGDRFYQIQKMHQQSGDYVRIGPRQISIADPDALKVIYGPTGPSTKATRGPWYEAQSMTPNVYSLQTQPKISDHNVRRRDWDPAFSIKALESYQPNILRNSELLMQQVERLSSKGLVDVKEGMLWFGFDVMGELGFGRSFGTLKDGKTSDIVHLVEFGVRAIKTMGNVPYLASILRLLPSPLIAFETWLKEALDWRLAKADMHESLDADVFAYLLGERGKHHRNLNKEELYQDCMLIVVAGSDTTSNALSIVLFELAKKLDLVQRLREEIDCLFPDGAPIDDFKKLRDDAPLINACLNEALRLWPPVPSGLDRHTPVPLAMPKGVVIPANTVVSTHCFSMHRDPRNFYEPNEFIPDRWINGPVESKPHNIKAFSPFGYGVTSCVGKNLAFMEMRVVLAMFIRRFDFTMKPEDAVRFSGSIRDQFVSCSGEMLMKVSPRKRVSAC</sequence>
<comment type="similarity">
    <text evidence="2 8">Belongs to the cytochrome P450 family.</text>
</comment>
<keyword evidence="11" id="KW-1185">Reference proteome</keyword>
<feature type="binding site" description="axial binding residue" evidence="7">
    <location>
        <position position="506"/>
    </location>
    <ligand>
        <name>heme</name>
        <dbReference type="ChEBI" id="CHEBI:30413"/>
    </ligand>
    <ligandPart>
        <name>Fe</name>
        <dbReference type="ChEBI" id="CHEBI:18248"/>
    </ligandPart>
</feature>
<keyword evidence="9" id="KW-0812">Transmembrane</keyword>
<dbReference type="RefSeq" id="XP_041559060.1">
    <property type="nucleotide sequence ID" value="XM_041706700.1"/>
</dbReference>
<evidence type="ECO:0000256" key="6">
    <source>
        <dbReference type="ARBA" id="ARBA00023033"/>
    </source>
</evidence>
<dbReference type="CDD" id="cd11061">
    <property type="entry name" value="CYP67-like"/>
    <property type="match status" value="1"/>
</dbReference>
<keyword evidence="9" id="KW-0472">Membrane</keyword>